<dbReference type="InterPro" id="IPR036196">
    <property type="entry name" value="Ptyr_pPase_sf"/>
</dbReference>
<organism evidence="2 3">
    <name type="scientific">Neobacillus pocheonensis</name>
    <dbReference type="NCBI Taxonomy" id="363869"/>
    <lineage>
        <taxon>Bacteria</taxon>
        <taxon>Bacillati</taxon>
        <taxon>Bacillota</taxon>
        <taxon>Bacilli</taxon>
        <taxon>Bacillales</taxon>
        <taxon>Bacillaceae</taxon>
        <taxon>Neobacillus</taxon>
    </lineage>
</organism>
<gene>
    <name evidence="2" type="ORF">NDK43_29890</name>
</gene>
<dbReference type="Proteomes" id="UP001523262">
    <property type="component" value="Unassembled WGS sequence"/>
</dbReference>
<dbReference type="InterPro" id="IPR050438">
    <property type="entry name" value="LMW_PTPase"/>
</dbReference>
<dbReference type="CDD" id="cd16344">
    <property type="entry name" value="LMWPAP"/>
    <property type="match status" value="1"/>
</dbReference>
<evidence type="ECO:0000313" key="3">
    <source>
        <dbReference type="Proteomes" id="UP001523262"/>
    </source>
</evidence>
<evidence type="ECO:0000259" key="1">
    <source>
        <dbReference type="SMART" id="SM00226"/>
    </source>
</evidence>
<dbReference type="SUPFAM" id="SSF52788">
    <property type="entry name" value="Phosphotyrosine protein phosphatases I"/>
    <property type="match status" value="1"/>
</dbReference>
<comment type="caution">
    <text evidence="2">The sequence shown here is derived from an EMBL/GenBank/DDBJ whole genome shotgun (WGS) entry which is preliminary data.</text>
</comment>
<dbReference type="SMART" id="SM00226">
    <property type="entry name" value="LMWPc"/>
    <property type="match status" value="1"/>
</dbReference>
<dbReference type="PANTHER" id="PTHR11717:SF31">
    <property type="entry name" value="LOW MOLECULAR WEIGHT PROTEIN-TYROSINE-PHOSPHATASE ETP-RELATED"/>
    <property type="match status" value="1"/>
</dbReference>
<protein>
    <submittedName>
        <fullName evidence="2">Low molecular weight protein arginine phosphatase</fullName>
    </submittedName>
</protein>
<sequence length="130" mass="14246">MAEAILKNKKIEGVEVRSAGVFAANGYEASAHAKTVLDENQIPHQHSSSLLTKETVEWAELILTMTAAHKAAVIQKFPASMAKLFTLKEFTGKVVDHDVVDPFGGNLAMYQETFNELDHLIDKAIGKIKP</sequence>
<dbReference type="PANTHER" id="PTHR11717">
    <property type="entry name" value="LOW MOLECULAR WEIGHT PROTEIN TYROSINE PHOSPHATASE"/>
    <property type="match status" value="1"/>
</dbReference>
<keyword evidence="3" id="KW-1185">Reference proteome</keyword>
<dbReference type="Pfam" id="PF01451">
    <property type="entry name" value="LMWPc"/>
    <property type="match status" value="1"/>
</dbReference>
<feature type="domain" description="Phosphotyrosine protein phosphatase I" evidence="1">
    <location>
        <begin position="1"/>
        <end position="127"/>
    </location>
</feature>
<proteinExistence type="predicted"/>
<reference evidence="2 3" key="1">
    <citation type="submission" date="2022-06" db="EMBL/GenBank/DDBJ databases">
        <authorList>
            <person name="Jeon C.O."/>
        </authorList>
    </citation>
    <scope>NUCLEOTIDE SEQUENCE [LARGE SCALE GENOMIC DNA]</scope>
    <source>
        <strain evidence="2 3">KCTC 13943</strain>
    </source>
</reference>
<accession>A0ABT0WHC8</accession>
<name>A0ABT0WHC8_9BACI</name>
<dbReference type="Gene3D" id="3.40.50.2300">
    <property type="match status" value="1"/>
</dbReference>
<evidence type="ECO:0000313" key="2">
    <source>
        <dbReference type="EMBL" id="MCM2535725.1"/>
    </source>
</evidence>
<dbReference type="InterPro" id="IPR023485">
    <property type="entry name" value="Ptyr_pPase"/>
</dbReference>
<dbReference type="EMBL" id="JAMQCR010000003">
    <property type="protein sequence ID" value="MCM2535725.1"/>
    <property type="molecule type" value="Genomic_DNA"/>
</dbReference>